<proteinExistence type="inferred from homology"/>
<evidence type="ECO:0000313" key="15">
    <source>
        <dbReference type="EMBL" id="KAG5308732.1"/>
    </source>
</evidence>
<dbReference type="PANTHER" id="PTHR10791">
    <property type="entry name" value="RAG1-ACTIVATING PROTEIN 1"/>
    <property type="match status" value="1"/>
</dbReference>
<feature type="non-terminal residue" evidence="15">
    <location>
        <position position="1"/>
    </location>
</feature>
<keyword evidence="9" id="KW-0677">Repeat</keyword>
<reference evidence="15" key="1">
    <citation type="submission" date="2020-02" db="EMBL/GenBank/DDBJ databases">
        <title>Relaxed selection underlies rapid genomic changes in the transitions from sociality to social parasitism in ants.</title>
        <authorList>
            <person name="Bi X."/>
        </authorList>
    </citation>
    <scope>NUCLEOTIDE SEQUENCE</scope>
    <source>
        <strain evidence="15">BGI-DK2013a</strain>
        <tissue evidence="15">Whole body</tissue>
    </source>
</reference>
<gene>
    <name evidence="15" type="primary">Slv_1</name>
    <name evidence="15" type="ORF">G6Z75_0004410</name>
</gene>
<dbReference type="InterPro" id="IPR000305">
    <property type="entry name" value="GIY-YIG_endonuc"/>
</dbReference>
<evidence type="ECO:0000256" key="6">
    <source>
        <dbReference type="ARBA" id="ARBA00022475"/>
    </source>
</evidence>
<accession>A0A836JCS7</accession>
<dbReference type="Pfam" id="PF03083">
    <property type="entry name" value="MtN3_slv"/>
    <property type="match status" value="1"/>
</dbReference>
<evidence type="ECO:0000256" key="8">
    <source>
        <dbReference type="ARBA" id="ARBA00022692"/>
    </source>
</evidence>
<dbReference type="EMBL" id="JAANHZ010000643">
    <property type="protein sequence ID" value="KAG5308732.1"/>
    <property type="molecule type" value="Genomic_DNA"/>
</dbReference>
<dbReference type="GO" id="GO:0000139">
    <property type="term" value="C:Golgi membrane"/>
    <property type="evidence" value="ECO:0007669"/>
    <property type="project" value="UniProtKB-SubCell"/>
</dbReference>
<keyword evidence="5" id="KW-0813">Transport</keyword>
<dbReference type="InterPro" id="IPR047664">
    <property type="entry name" value="SWEET"/>
</dbReference>
<dbReference type="AlphaFoldDB" id="A0A836JCS7"/>
<evidence type="ECO:0000256" key="1">
    <source>
        <dbReference type="ARBA" id="ARBA00004651"/>
    </source>
</evidence>
<dbReference type="Proteomes" id="UP000667349">
    <property type="component" value="Unassembled WGS sequence"/>
</dbReference>
<dbReference type="PANTHER" id="PTHR10791:SF112">
    <property type="entry name" value="SUGAR TRANSPORTER SWEET1"/>
    <property type="match status" value="1"/>
</dbReference>
<sequence>MLQFIKYVEYNLFRTDDEICKMVRNETIQILKSINNRDIKSFENNIRSFKKEVKRFISENPEILITRADKGNTTVIMNRESYRGKMYEILNDQSTYILINKDPTNKITTEISNLLKIEKTRGTLISCINSAFYPLATFLKDIIDNNFFSTIKIKILENRSNLDKNNSNLKKKFFIISYLSKVSEKFKKLSHIQGFNIAYKLINKMNRFIKTGKEPLRKEDHCGVVYKINCLNCEFFYIGQTKRKLKTRIKEHRAGIRSSTSEMSVVSRHQPFLDVLVSKKADGTLPLSSAGVYKIPCSTKQCIDRHHLIFGDETSSNWTVYNWFAEFQRGRTFLCDEFREGRPSTSVVATNVEAVSLGIDMKAIHILHDHLNVRKLCNRWISHNLIEAQKAAKQMIAYFFSYTGLSSKNVELMTHYPYSPAHVIRMKSTDSLPFPVIMSSMIVSCQWFAYGCLLSDQFIQIPNFMGCILSAFQLSLFLIYPSKRIDQAYFI</sequence>
<evidence type="ECO:0000256" key="13">
    <source>
        <dbReference type="SAM" id="Phobius"/>
    </source>
</evidence>
<keyword evidence="6" id="KW-1003">Cell membrane</keyword>
<evidence type="ECO:0000256" key="2">
    <source>
        <dbReference type="ARBA" id="ARBA00004653"/>
    </source>
</evidence>
<feature type="transmembrane region" description="Helical" evidence="13">
    <location>
        <begin position="461"/>
        <end position="480"/>
    </location>
</feature>
<evidence type="ECO:0000256" key="5">
    <source>
        <dbReference type="ARBA" id="ARBA00022448"/>
    </source>
</evidence>
<evidence type="ECO:0000256" key="10">
    <source>
        <dbReference type="ARBA" id="ARBA00022989"/>
    </source>
</evidence>
<feature type="domain" description="GIY-YIG" evidence="14">
    <location>
        <begin position="223"/>
        <end position="263"/>
    </location>
</feature>
<dbReference type="GO" id="GO:0051119">
    <property type="term" value="F:sugar transmembrane transporter activity"/>
    <property type="evidence" value="ECO:0007669"/>
    <property type="project" value="InterPro"/>
</dbReference>
<evidence type="ECO:0000256" key="3">
    <source>
        <dbReference type="ARBA" id="ARBA00007809"/>
    </source>
</evidence>
<evidence type="ECO:0000256" key="9">
    <source>
        <dbReference type="ARBA" id="ARBA00022737"/>
    </source>
</evidence>
<protein>
    <recommendedName>
        <fullName evidence="4">Sugar transporter SWEET1</fullName>
    </recommendedName>
</protein>
<keyword evidence="7" id="KW-0762">Sugar transport</keyword>
<evidence type="ECO:0000256" key="7">
    <source>
        <dbReference type="ARBA" id="ARBA00022597"/>
    </source>
</evidence>
<dbReference type="FunFam" id="1.20.1280.290:FF:000004">
    <property type="entry name" value="Sugar transporter SWEET"/>
    <property type="match status" value="1"/>
</dbReference>
<comment type="caution">
    <text evidence="15">The sequence shown here is derived from an EMBL/GenBank/DDBJ whole genome shotgun (WGS) entry which is preliminary data.</text>
</comment>
<keyword evidence="10 13" id="KW-1133">Transmembrane helix</keyword>
<comment type="similarity">
    <text evidence="3">Belongs to the SWEET sugar transporter family.</text>
</comment>
<dbReference type="Gene3D" id="1.20.1280.290">
    <property type="match status" value="1"/>
</dbReference>
<feature type="non-terminal residue" evidence="15">
    <location>
        <position position="491"/>
    </location>
</feature>
<name>A0A836JCS7_9HYME</name>
<keyword evidence="11" id="KW-0333">Golgi apparatus</keyword>
<dbReference type="InterPro" id="IPR004316">
    <property type="entry name" value="SWEET_rpt"/>
</dbReference>
<comment type="subcellular location">
    <subcellularLocation>
        <location evidence="1">Cell membrane</location>
        <topology evidence="1">Multi-pass membrane protein</topology>
    </subcellularLocation>
    <subcellularLocation>
        <location evidence="2">Golgi apparatus membrane</location>
        <topology evidence="2">Multi-pass membrane protein</topology>
    </subcellularLocation>
</comment>
<organism evidence="15 16">
    <name type="scientific">Acromyrmex insinuator</name>
    <dbReference type="NCBI Taxonomy" id="230686"/>
    <lineage>
        <taxon>Eukaryota</taxon>
        <taxon>Metazoa</taxon>
        <taxon>Ecdysozoa</taxon>
        <taxon>Arthropoda</taxon>
        <taxon>Hexapoda</taxon>
        <taxon>Insecta</taxon>
        <taxon>Pterygota</taxon>
        <taxon>Neoptera</taxon>
        <taxon>Endopterygota</taxon>
        <taxon>Hymenoptera</taxon>
        <taxon>Apocrita</taxon>
        <taxon>Aculeata</taxon>
        <taxon>Formicoidea</taxon>
        <taxon>Formicidae</taxon>
        <taxon>Myrmicinae</taxon>
        <taxon>Acromyrmex</taxon>
    </lineage>
</organism>
<evidence type="ECO:0000256" key="11">
    <source>
        <dbReference type="ARBA" id="ARBA00023034"/>
    </source>
</evidence>
<evidence type="ECO:0000313" key="16">
    <source>
        <dbReference type="Proteomes" id="UP000667349"/>
    </source>
</evidence>
<keyword evidence="12 13" id="KW-0472">Membrane</keyword>
<evidence type="ECO:0000256" key="12">
    <source>
        <dbReference type="ARBA" id="ARBA00023136"/>
    </source>
</evidence>
<keyword evidence="16" id="KW-1185">Reference proteome</keyword>
<dbReference type="Pfam" id="PF01541">
    <property type="entry name" value="GIY-YIG"/>
    <property type="match status" value="1"/>
</dbReference>
<dbReference type="CDD" id="cd10442">
    <property type="entry name" value="GIY-YIG_PLEs"/>
    <property type="match status" value="1"/>
</dbReference>
<evidence type="ECO:0000256" key="4">
    <source>
        <dbReference type="ARBA" id="ARBA00021741"/>
    </source>
</evidence>
<evidence type="ECO:0000259" key="14">
    <source>
        <dbReference type="Pfam" id="PF01541"/>
    </source>
</evidence>
<dbReference type="GO" id="GO:0005886">
    <property type="term" value="C:plasma membrane"/>
    <property type="evidence" value="ECO:0007669"/>
    <property type="project" value="UniProtKB-SubCell"/>
</dbReference>
<keyword evidence="8 13" id="KW-0812">Transmembrane</keyword>